<dbReference type="RefSeq" id="WP_344241713.1">
    <property type="nucleotide sequence ID" value="NZ_BAAAHH010000012.1"/>
</dbReference>
<evidence type="ECO:0000256" key="4">
    <source>
        <dbReference type="ARBA" id="ARBA00022982"/>
    </source>
</evidence>
<evidence type="ECO:0000313" key="8">
    <source>
        <dbReference type="EMBL" id="GAA0952469.1"/>
    </source>
</evidence>
<dbReference type="EMBL" id="BAAAHH010000012">
    <property type="protein sequence ID" value="GAA0952469.1"/>
    <property type="molecule type" value="Genomic_DNA"/>
</dbReference>
<keyword evidence="2" id="KW-0813">Transport</keyword>
<keyword evidence="5" id="KW-0408">Iron</keyword>
<dbReference type="SUPFAM" id="SSF54862">
    <property type="entry name" value="4Fe-4S ferredoxins"/>
    <property type="match status" value="1"/>
</dbReference>
<keyword evidence="3" id="KW-0479">Metal-binding</keyword>
<sequence>MRVSADRESCISAGRCMAATSEVFDQDEDGLVLVLVAEPAGEQRAHVRKAAYSCPAGAIEIRSDDV</sequence>
<keyword evidence="6" id="KW-0411">Iron-sulfur</keyword>
<evidence type="ECO:0000313" key="9">
    <source>
        <dbReference type="Proteomes" id="UP001500665"/>
    </source>
</evidence>
<evidence type="ECO:0000256" key="1">
    <source>
        <dbReference type="ARBA" id="ARBA00001927"/>
    </source>
</evidence>
<organism evidence="8 9">
    <name type="scientific">Actinocorallia libanotica</name>
    <dbReference type="NCBI Taxonomy" id="46162"/>
    <lineage>
        <taxon>Bacteria</taxon>
        <taxon>Bacillati</taxon>
        <taxon>Actinomycetota</taxon>
        <taxon>Actinomycetes</taxon>
        <taxon>Streptosporangiales</taxon>
        <taxon>Thermomonosporaceae</taxon>
        <taxon>Actinocorallia</taxon>
    </lineage>
</organism>
<dbReference type="InterPro" id="IPR051269">
    <property type="entry name" value="Fe-S_cluster_ET"/>
</dbReference>
<proteinExistence type="predicted"/>
<comment type="caution">
    <text evidence="8">The sequence shown here is derived from an EMBL/GenBank/DDBJ whole genome shotgun (WGS) entry which is preliminary data.</text>
</comment>
<dbReference type="Pfam" id="PF13459">
    <property type="entry name" value="Fer4_15"/>
    <property type="match status" value="1"/>
</dbReference>
<dbReference type="PANTHER" id="PTHR36923:SF3">
    <property type="entry name" value="FERREDOXIN"/>
    <property type="match status" value="1"/>
</dbReference>
<evidence type="ECO:0000256" key="2">
    <source>
        <dbReference type="ARBA" id="ARBA00022448"/>
    </source>
</evidence>
<keyword evidence="7" id="KW-0003">3Fe-4S</keyword>
<accession>A0ABN1R719</accession>
<dbReference type="Gene3D" id="3.30.70.20">
    <property type="match status" value="1"/>
</dbReference>
<keyword evidence="4" id="KW-0249">Electron transport</keyword>
<reference evidence="8 9" key="1">
    <citation type="journal article" date="2019" name="Int. J. Syst. Evol. Microbiol.">
        <title>The Global Catalogue of Microorganisms (GCM) 10K type strain sequencing project: providing services to taxonomists for standard genome sequencing and annotation.</title>
        <authorList>
            <consortium name="The Broad Institute Genomics Platform"/>
            <consortium name="The Broad Institute Genome Sequencing Center for Infectious Disease"/>
            <person name="Wu L."/>
            <person name="Ma J."/>
        </authorList>
    </citation>
    <scope>NUCLEOTIDE SEQUENCE [LARGE SCALE GENOMIC DNA]</scope>
    <source>
        <strain evidence="8 9">JCM 10696</strain>
    </source>
</reference>
<protein>
    <submittedName>
        <fullName evidence="8">Ferredoxin</fullName>
    </submittedName>
</protein>
<evidence type="ECO:0000256" key="3">
    <source>
        <dbReference type="ARBA" id="ARBA00022723"/>
    </source>
</evidence>
<comment type="cofactor">
    <cofactor evidence="1">
        <name>[3Fe-4S] cluster</name>
        <dbReference type="ChEBI" id="CHEBI:21137"/>
    </cofactor>
</comment>
<name>A0ABN1R719_9ACTN</name>
<dbReference type="PANTHER" id="PTHR36923">
    <property type="entry name" value="FERREDOXIN"/>
    <property type="match status" value="1"/>
</dbReference>
<gene>
    <name evidence="8" type="ORF">GCM10009550_33250</name>
</gene>
<dbReference type="Proteomes" id="UP001500665">
    <property type="component" value="Unassembled WGS sequence"/>
</dbReference>
<keyword evidence="9" id="KW-1185">Reference proteome</keyword>
<evidence type="ECO:0000256" key="6">
    <source>
        <dbReference type="ARBA" id="ARBA00023014"/>
    </source>
</evidence>
<evidence type="ECO:0000256" key="7">
    <source>
        <dbReference type="ARBA" id="ARBA00023291"/>
    </source>
</evidence>
<evidence type="ECO:0000256" key="5">
    <source>
        <dbReference type="ARBA" id="ARBA00023004"/>
    </source>
</evidence>